<proteinExistence type="predicted"/>
<evidence type="ECO:0000256" key="1">
    <source>
        <dbReference type="SAM" id="Phobius"/>
    </source>
</evidence>
<keyword evidence="1" id="KW-0472">Membrane</keyword>
<dbReference type="Proteomes" id="UP000324767">
    <property type="component" value="Unassembled WGS sequence"/>
</dbReference>
<evidence type="ECO:0000313" key="3">
    <source>
        <dbReference type="Proteomes" id="UP000324767"/>
    </source>
</evidence>
<dbReference type="EMBL" id="VXIT01000002">
    <property type="protein sequence ID" value="KAA6414800.1"/>
    <property type="molecule type" value="Genomic_DNA"/>
</dbReference>
<gene>
    <name evidence="2" type="ORF">FRX48_01550</name>
</gene>
<protein>
    <submittedName>
        <fullName evidence="2">Uncharacterized protein</fullName>
    </submittedName>
</protein>
<keyword evidence="1" id="KW-1133">Transmembrane helix</keyword>
<evidence type="ECO:0000313" key="2">
    <source>
        <dbReference type="EMBL" id="KAA6414800.1"/>
    </source>
</evidence>
<sequence length="116" mass="13026">MHIPTASYPYHHHTEPLPHPQVTPLTYHHKHFYDPVVFLALNLLAASISLAIIAHCIKTMRAEIARITESVTAEKREVAHRRLEDSYLSGVADEQNDFASYPENVAPNAAVEMDQG</sequence>
<feature type="transmembrane region" description="Helical" evidence="1">
    <location>
        <begin position="36"/>
        <end position="57"/>
    </location>
</feature>
<comment type="caution">
    <text evidence="2">The sequence shown here is derived from an EMBL/GenBank/DDBJ whole genome shotgun (WGS) entry which is preliminary data.</text>
</comment>
<accession>A0A5M8Q0N8</accession>
<name>A0A5M8Q0N8_9LECA</name>
<organism evidence="2 3">
    <name type="scientific">Lasallia pustulata</name>
    <dbReference type="NCBI Taxonomy" id="136370"/>
    <lineage>
        <taxon>Eukaryota</taxon>
        <taxon>Fungi</taxon>
        <taxon>Dikarya</taxon>
        <taxon>Ascomycota</taxon>
        <taxon>Pezizomycotina</taxon>
        <taxon>Lecanoromycetes</taxon>
        <taxon>OSLEUM clade</taxon>
        <taxon>Umbilicariomycetidae</taxon>
        <taxon>Umbilicariales</taxon>
        <taxon>Umbilicariaceae</taxon>
        <taxon>Lasallia</taxon>
    </lineage>
</organism>
<reference evidence="2 3" key="1">
    <citation type="submission" date="2019-09" db="EMBL/GenBank/DDBJ databases">
        <title>The hologenome of the rock-dwelling lichen Lasallia pustulata.</title>
        <authorList>
            <person name="Greshake Tzovaras B."/>
            <person name="Segers F."/>
            <person name="Bicker A."/>
            <person name="Dal Grande F."/>
            <person name="Otte J."/>
            <person name="Hankeln T."/>
            <person name="Schmitt I."/>
            <person name="Ebersberger I."/>
        </authorList>
    </citation>
    <scope>NUCLEOTIDE SEQUENCE [LARGE SCALE GENOMIC DNA]</scope>
    <source>
        <strain evidence="2">A1-1</strain>
    </source>
</reference>
<dbReference type="AlphaFoldDB" id="A0A5M8Q0N8"/>
<keyword evidence="1" id="KW-0812">Transmembrane</keyword>